<organism evidence="1 2">
    <name type="scientific">Taxus chinensis</name>
    <name type="common">Chinese yew</name>
    <name type="synonym">Taxus wallichiana var. chinensis</name>
    <dbReference type="NCBI Taxonomy" id="29808"/>
    <lineage>
        <taxon>Eukaryota</taxon>
        <taxon>Viridiplantae</taxon>
        <taxon>Streptophyta</taxon>
        <taxon>Embryophyta</taxon>
        <taxon>Tracheophyta</taxon>
        <taxon>Spermatophyta</taxon>
        <taxon>Pinopsida</taxon>
        <taxon>Pinidae</taxon>
        <taxon>Conifers II</taxon>
        <taxon>Cupressales</taxon>
        <taxon>Taxaceae</taxon>
        <taxon>Taxus</taxon>
    </lineage>
</organism>
<evidence type="ECO:0000313" key="2">
    <source>
        <dbReference type="Proteomes" id="UP000824469"/>
    </source>
</evidence>
<name>A0AA38GTM7_TAXCH</name>
<sequence length="67" mass="7535">MYFIYAVDSFKSHVVIKEEGIIIDITSFPPHLRVELGLVKTTGNNLERLCDFIESGKLKAVIDPESP</sequence>
<dbReference type="Proteomes" id="UP000824469">
    <property type="component" value="Unassembled WGS sequence"/>
</dbReference>
<keyword evidence="2" id="KW-1185">Reference proteome</keyword>
<gene>
    <name evidence="1" type="ORF">KI387_000631</name>
</gene>
<feature type="non-terminal residue" evidence="1">
    <location>
        <position position="67"/>
    </location>
</feature>
<protein>
    <submittedName>
        <fullName evidence="1">Uncharacterized protein</fullName>
    </submittedName>
</protein>
<dbReference type="AlphaFoldDB" id="A0AA38GTM7"/>
<comment type="caution">
    <text evidence="1">The sequence shown here is derived from an EMBL/GenBank/DDBJ whole genome shotgun (WGS) entry which is preliminary data.</text>
</comment>
<dbReference type="EMBL" id="JAHRHJ020000001">
    <property type="protein sequence ID" value="KAH9328523.1"/>
    <property type="molecule type" value="Genomic_DNA"/>
</dbReference>
<reference evidence="1 2" key="1">
    <citation type="journal article" date="2021" name="Nat. Plants">
        <title>The Taxus genome provides insights into paclitaxel biosynthesis.</title>
        <authorList>
            <person name="Xiong X."/>
            <person name="Gou J."/>
            <person name="Liao Q."/>
            <person name="Li Y."/>
            <person name="Zhou Q."/>
            <person name="Bi G."/>
            <person name="Li C."/>
            <person name="Du R."/>
            <person name="Wang X."/>
            <person name="Sun T."/>
            <person name="Guo L."/>
            <person name="Liang H."/>
            <person name="Lu P."/>
            <person name="Wu Y."/>
            <person name="Zhang Z."/>
            <person name="Ro D.K."/>
            <person name="Shang Y."/>
            <person name="Huang S."/>
            <person name="Yan J."/>
        </authorList>
    </citation>
    <scope>NUCLEOTIDE SEQUENCE [LARGE SCALE GENOMIC DNA]</scope>
    <source>
        <strain evidence="1">Ta-2019</strain>
    </source>
</reference>
<proteinExistence type="predicted"/>
<evidence type="ECO:0000313" key="1">
    <source>
        <dbReference type="EMBL" id="KAH9328523.1"/>
    </source>
</evidence>
<accession>A0AA38GTM7</accession>